<sequence>MSALKNIFVGLLVSFIGSIPLGYLNIIGFEIYSKFGIKSLIFYLLGVISVEVFVIYFTLIFAEKLVSNKKLMKAIDYFAIVFLFVLAYSFYARANQTSGSQNDLEKYIMYSPYLIGLLLNCVNFLQFPFWTGWNLYLMNGNYIEVENKLKYFYVAGTATGTFLGMLILVLILNNLSQNTTFFSQYVIPVIIPLFFIVLAFIQMYKVYRKYFKVKGGI</sequence>
<dbReference type="Proteomes" id="UP000184092">
    <property type="component" value="Unassembled WGS sequence"/>
</dbReference>
<protein>
    <recommendedName>
        <fullName evidence="4">LysE type translocator</fullName>
    </recommendedName>
</protein>
<name>A0A1M7NSZ6_9FLAO</name>
<keyword evidence="1" id="KW-1133">Transmembrane helix</keyword>
<dbReference type="STRING" id="178356.SAMN05216269_11231"/>
<keyword evidence="1" id="KW-0812">Transmembrane</keyword>
<evidence type="ECO:0000313" key="2">
    <source>
        <dbReference type="EMBL" id="SHN06777.1"/>
    </source>
</evidence>
<keyword evidence="3" id="KW-1185">Reference proteome</keyword>
<feature type="transmembrane region" description="Helical" evidence="1">
    <location>
        <begin position="185"/>
        <end position="204"/>
    </location>
</feature>
<feature type="transmembrane region" description="Helical" evidence="1">
    <location>
        <begin position="74"/>
        <end position="91"/>
    </location>
</feature>
<evidence type="ECO:0000256" key="1">
    <source>
        <dbReference type="SAM" id="Phobius"/>
    </source>
</evidence>
<accession>A0A1M7NSZ6</accession>
<feature type="transmembrane region" description="Helical" evidence="1">
    <location>
        <begin position="111"/>
        <end position="130"/>
    </location>
</feature>
<feature type="transmembrane region" description="Helical" evidence="1">
    <location>
        <begin position="151"/>
        <end position="173"/>
    </location>
</feature>
<organism evidence="2 3">
    <name type="scientific">Flavobacterium xinjiangense</name>
    <dbReference type="NCBI Taxonomy" id="178356"/>
    <lineage>
        <taxon>Bacteria</taxon>
        <taxon>Pseudomonadati</taxon>
        <taxon>Bacteroidota</taxon>
        <taxon>Flavobacteriia</taxon>
        <taxon>Flavobacteriales</taxon>
        <taxon>Flavobacteriaceae</taxon>
        <taxon>Flavobacterium</taxon>
    </lineage>
</organism>
<evidence type="ECO:0000313" key="3">
    <source>
        <dbReference type="Proteomes" id="UP000184092"/>
    </source>
</evidence>
<feature type="transmembrane region" description="Helical" evidence="1">
    <location>
        <begin position="40"/>
        <end position="62"/>
    </location>
</feature>
<gene>
    <name evidence="2" type="ORF">SAMN05216269_11231</name>
</gene>
<reference evidence="3" key="1">
    <citation type="submission" date="2016-11" db="EMBL/GenBank/DDBJ databases">
        <authorList>
            <person name="Varghese N."/>
            <person name="Submissions S."/>
        </authorList>
    </citation>
    <scope>NUCLEOTIDE SEQUENCE [LARGE SCALE GENOMIC DNA]</scope>
    <source>
        <strain evidence="3">CGMCC 1.2749</strain>
    </source>
</reference>
<evidence type="ECO:0008006" key="4">
    <source>
        <dbReference type="Google" id="ProtNLM"/>
    </source>
</evidence>
<feature type="transmembrane region" description="Helical" evidence="1">
    <location>
        <begin position="7"/>
        <end position="28"/>
    </location>
</feature>
<keyword evidence="1" id="KW-0472">Membrane</keyword>
<dbReference type="OrthoDB" id="9342487at2"/>
<dbReference type="RefSeq" id="WP_073210292.1">
    <property type="nucleotide sequence ID" value="NZ_FRCL01000012.1"/>
</dbReference>
<dbReference type="EMBL" id="FRCL01000012">
    <property type="protein sequence ID" value="SHN06777.1"/>
    <property type="molecule type" value="Genomic_DNA"/>
</dbReference>
<dbReference type="AlphaFoldDB" id="A0A1M7NSZ6"/>
<proteinExistence type="predicted"/>